<keyword evidence="2" id="KW-1185">Reference proteome</keyword>
<evidence type="ECO:0000313" key="1">
    <source>
        <dbReference type="EMBL" id="CAD7036499.1"/>
    </source>
</evidence>
<name>A0ABM8PLH2_9HYPH</name>
<protein>
    <recommendedName>
        <fullName evidence="3">Minor tail protein Z (GPZ)</fullName>
    </recommendedName>
</protein>
<dbReference type="EMBL" id="CABFWE030000005">
    <property type="protein sequence ID" value="CAD7036499.1"/>
    <property type="molecule type" value="Genomic_DNA"/>
</dbReference>
<comment type="caution">
    <text evidence="1">The sequence shown here is derived from an EMBL/GenBank/DDBJ whole genome shotgun (WGS) entry which is preliminary data.</text>
</comment>
<proteinExistence type="predicted"/>
<dbReference type="InterPro" id="IPR010633">
    <property type="entry name" value="Phage_lambda_GpZ"/>
</dbReference>
<accession>A0ABM8PLH2</accession>
<dbReference type="Pfam" id="PF06763">
    <property type="entry name" value="Minor_tail_Z"/>
    <property type="match status" value="1"/>
</dbReference>
<gene>
    <name evidence="1" type="ORF">RHAB21_02532</name>
</gene>
<reference evidence="1 2" key="1">
    <citation type="submission" date="2020-11" db="EMBL/GenBank/DDBJ databases">
        <authorList>
            <person name="Lassalle F."/>
        </authorList>
    </citation>
    <scope>NUCLEOTIDE SEQUENCE [LARGE SCALE GENOMIC DNA]</scope>
    <source>
        <strain evidence="1 2">AB21</strain>
    </source>
</reference>
<dbReference type="Proteomes" id="UP000601041">
    <property type="component" value="Unassembled WGS sequence"/>
</dbReference>
<evidence type="ECO:0000313" key="2">
    <source>
        <dbReference type="Proteomes" id="UP000601041"/>
    </source>
</evidence>
<sequence length="193" mass="21423">MNDEAAERSPFVHLGMTAEIKFDASELEALSRAIGGLPGQIKTKAMARAMRRMRDMARSRIVKRSAEHTRLPPGIVGKATTARFNAGGNSQEVIVKSGWIHLYKLGARQTRRGVTVRGRGSYARAFIAQMKSGHRGVMMREGGSRLPIRELFGPNPAHAIINNPEVYLDAIAEILQDHLAPRFLHELDRILPH</sequence>
<evidence type="ECO:0008006" key="3">
    <source>
        <dbReference type="Google" id="ProtNLM"/>
    </source>
</evidence>
<organism evidence="1 2">
    <name type="scientific">Pseudorhizobium halotolerans</name>
    <dbReference type="NCBI Taxonomy" id="1233081"/>
    <lineage>
        <taxon>Bacteria</taxon>
        <taxon>Pseudomonadati</taxon>
        <taxon>Pseudomonadota</taxon>
        <taxon>Alphaproteobacteria</taxon>
        <taxon>Hyphomicrobiales</taxon>
        <taxon>Rhizobiaceae</taxon>
        <taxon>Rhizobium/Agrobacterium group</taxon>
        <taxon>Pseudorhizobium</taxon>
    </lineage>
</organism>